<dbReference type="HOGENOM" id="CLU_019942_2_1_11"/>
<dbReference type="InterPro" id="IPR004165">
    <property type="entry name" value="CoA_trans_fam_I"/>
</dbReference>
<name>H6RNU5_BLASD</name>
<dbReference type="PROSITE" id="PS01273">
    <property type="entry name" value="COA_TRANSF_1"/>
    <property type="match status" value="1"/>
</dbReference>
<dbReference type="NCBIfam" id="TIGR02429">
    <property type="entry name" value="pcaI_scoA_fam"/>
    <property type="match status" value="1"/>
</dbReference>
<reference evidence="4" key="2">
    <citation type="submission" date="2012-02" db="EMBL/GenBank/DDBJ databases">
        <title>Complete genome sequence of Blastococcus saxobsidens strain DD2.</title>
        <authorList>
            <person name="Genoscope."/>
        </authorList>
    </citation>
    <scope>NUCLEOTIDE SEQUENCE [LARGE SCALE GENOMIC DNA]</scope>
    <source>
        <strain evidence="4">DD2</strain>
    </source>
</reference>
<dbReference type="AlphaFoldDB" id="H6RNU5"/>
<dbReference type="EMBL" id="FO117623">
    <property type="protein sequence ID" value="CCG01407.1"/>
    <property type="molecule type" value="Genomic_DNA"/>
</dbReference>
<dbReference type="EC" id="2.8.3.5" evidence="3"/>
<protein>
    <submittedName>
        <fullName evidence="3">Succinyl-CoA:3-ketoacid-coenzyme A transferase subunit A (Succinyl CoA:3-oxoacid CoA-transferase) (OXCT A)</fullName>
        <ecNumber evidence="3">2.8.3.5</ecNumber>
    </submittedName>
</protein>
<proteinExistence type="inferred from homology"/>
<reference evidence="3 4" key="1">
    <citation type="journal article" date="2012" name="J. Bacteriol.">
        <title>Genome Sequence of Blastococcus saxobsidens DD2, a Stone-Inhabiting Bacterium.</title>
        <authorList>
            <person name="Chouaia B."/>
            <person name="Crotti E."/>
            <person name="Brusetti L."/>
            <person name="Daffonchio D."/>
            <person name="Essoussi I."/>
            <person name="Nouioui I."/>
            <person name="Sbissi I."/>
            <person name="Ghodhbane-Gtari F."/>
            <person name="Gtari M."/>
            <person name="Vacherie B."/>
            <person name="Barbe V."/>
            <person name="Medigue C."/>
            <person name="Gury J."/>
            <person name="Pujic P."/>
            <person name="Normand P."/>
        </authorList>
    </citation>
    <scope>NUCLEOTIDE SEQUENCE [LARGE SCALE GENOMIC DNA]</scope>
    <source>
        <strain evidence="3 4">DD2</strain>
    </source>
</reference>
<accession>H6RNU5</accession>
<dbReference type="InterPro" id="IPR012792">
    <property type="entry name" value="3-oxoacid_CoA-transf_A"/>
</dbReference>
<dbReference type="PANTHER" id="PTHR13707">
    <property type="entry name" value="KETOACID-COENZYME A TRANSFERASE"/>
    <property type="match status" value="1"/>
</dbReference>
<dbReference type="GO" id="GO:0008260">
    <property type="term" value="F:succinyl-CoA:3-oxo-acid CoA-transferase activity"/>
    <property type="evidence" value="ECO:0007669"/>
    <property type="project" value="UniProtKB-EC"/>
</dbReference>
<dbReference type="Pfam" id="PF01144">
    <property type="entry name" value="CoA_trans"/>
    <property type="match status" value="1"/>
</dbReference>
<dbReference type="KEGG" id="bsd:BLASA_0443"/>
<evidence type="ECO:0000313" key="4">
    <source>
        <dbReference type="Proteomes" id="UP000007517"/>
    </source>
</evidence>
<dbReference type="SUPFAM" id="SSF100950">
    <property type="entry name" value="NagB/RpiA/CoA transferase-like"/>
    <property type="match status" value="1"/>
</dbReference>
<sequence length="221" mass="23515">MIDKRVASLAEAVQGLADGSTVLVGGFGAAGVPVELVHAVLDQGARDLTIVTNNAGAGETDVAALIREHRVRKIICSYPRSAGSIWFEEFYRAGDIELELVPQGTLSERMRAAGAGLGGFFTPAGADSLLARGKEVRMIAGRRHVFEEPLRGDLALVKALRADRWGNLVYNKAARNFGPTMATAAEVTAVQVREFVELGDLDAEAVVTPGIFVDRVVEVAE</sequence>
<evidence type="ECO:0000256" key="2">
    <source>
        <dbReference type="ARBA" id="ARBA00022679"/>
    </source>
</evidence>
<organism evidence="3 4">
    <name type="scientific">Blastococcus saxobsidens (strain DD2)</name>
    <dbReference type="NCBI Taxonomy" id="1146883"/>
    <lineage>
        <taxon>Bacteria</taxon>
        <taxon>Bacillati</taxon>
        <taxon>Actinomycetota</taxon>
        <taxon>Actinomycetes</taxon>
        <taxon>Geodermatophilales</taxon>
        <taxon>Geodermatophilaceae</taxon>
        <taxon>Blastococcus</taxon>
    </lineage>
</organism>
<dbReference type="InterPro" id="IPR037171">
    <property type="entry name" value="NagB/RpiA_transferase-like"/>
</dbReference>
<dbReference type="STRING" id="1146883.BLASA_0443"/>
<gene>
    <name evidence="3" type="primary">scoA</name>
    <name evidence="3" type="ordered locus">BLASA_0443</name>
</gene>
<dbReference type="RefSeq" id="WP_014374323.1">
    <property type="nucleotide sequence ID" value="NC_016943.1"/>
</dbReference>
<dbReference type="SMART" id="SM00882">
    <property type="entry name" value="CoA_trans"/>
    <property type="match status" value="1"/>
</dbReference>
<dbReference type="PANTHER" id="PTHR13707:SF60">
    <property type="entry name" value="ACETATE COA-TRANSFERASE SUBUNIT ALPHA"/>
    <property type="match status" value="1"/>
</dbReference>
<dbReference type="Proteomes" id="UP000007517">
    <property type="component" value="Chromosome"/>
</dbReference>
<dbReference type="OrthoDB" id="3369756at2"/>
<dbReference type="eggNOG" id="COG1788">
    <property type="taxonomic scope" value="Bacteria"/>
</dbReference>
<evidence type="ECO:0000313" key="3">
    <source>
        <dbReference type="EMBL" id="CCG01407.1"/>
    </source>
</evidence>
<dbReference type="Gene3D" id="3.40.1080.10">
    <property type="entry name" value="Glutaconate Coenzyme A-transferase"/>
    <property type="match status" value="1"/>
</dbReference>
<comment type="similarity">
    <text evidence="1">Belongs to the 3-oxoacid CoA-transferase subunit A family.</text>
</comment>
<keyword evidence="2 3" id="KW-0808">Transferase</keyword>
<dbReference type="InterPro" id="IPR004163">
    <property type="entry name" value="CoA_transf_BS"/>
</dbReference>
<keyword evidence="4" id="KW-1185">Reference proteome</keyword>
<evidence type="ECO:0000256" key="1">
    <source>
        <dbReference type="ARBA" id="ARBA00005612"/>
    </source>
</evidence>